<comment type="caution">
    <text evidence="2">The sequence shown here is derived from an EMBL/GenBank/DDBJ whole genome shotgun (WGS) entry which is preliminary data.</text>
</comment>
<evidence type="ECO:0000313" key="3">
    <source>
        <dbReference type="Proteomes" id="UP000243217"/>
    </source>
</evidence>
<dbReference type="AlphaFoldDB" id="A0A1V9Y582"/>
<keyword evidence="3" id="KW-1185">Reference proteome</keyword>
<keyword evidence="1" id="KW-0812">Transmembrane</keyword>
<accession>A0A1V9Y582</accession>
<name>A0A1V9Y582_9STRA</name>
<gene>
    <name evidence="2" type="ORF">THRCLA_11918</name>
</gene>
<organism evidence="2 3">
    <name type="scientific">Thraustotheca clavata</name>
    <dbReference type="NCBI Taxonomy" id="74557"/>
    <lineage>
        <taxon>Eukaryota</taxon>
        <taxon>Sar</taxon>
        <taxon>Stramenopiles</taxon>
        <taxon>Oomycota</taxon>
        <taxon>Saprolegniomycetes</taxon>
        <taxon>Saprolegniales</taxon>
        <taxon>Achlyaceae</taxon>
        <taxon>Thraustotheca</taxon>
    </lineage>
</organism>
<feature type="transmembrane region" description="Helical" evidence="1">
    <location>
        <begin position="368"/>
        <end position="389"/>
    </location>
</feature>
<feature type="transmembrane region" description="Helical" evidence="1">
    <location>
        <begin position="330"/>
        <end position="356"/>
    </location>
</feature>
<feature type="transmembrane region" description="Helical" evidence="1">
    <location>
        <begin position="194"/>
        <end position="213"/>
    </location>
</feature>
<feature type="transmembrane region" description="Helical" evidence="1">
    <location>
        <begin position="286"/>
        <end position="310"/>
    </location>
</feature>
<reference evidence="2 3" key="1">
    <citation type="journal article" date="2014" name="Genome Biol. Evol.">
        <title>The secreted proteins of Achlya hypogyna and Thraustotheca clavata identify the ancestral oomycete secretome and reveal gene acquisitions by horizontal gene transfer.</title>
        <authorList>
            <person name="Misner I."/>
            <person name="Blouin N."/>
            <person name="Leonard G."/>
            <person name="Richards T.A."/>
            <person name="Lane C.E."/>
        </authorList>
    </citation>
    <scope>NUCLEOTIDE SEQUENCE [LARGE SCALE GENOMIC DNA]</scope>
    <source>
        <strain evidence="2 3">ATCC 34112</strain>
    </source>
</reference>
<dbReference type="Proteomes" id="UP000243217">
    <property type="component" value="Unassembled WGS sequence"/>
</dbReference>
<dbReference type="OrthoDB" id="66910at2759"/>
<feature type="transmembrane region" description="Helical" evidence="1">
    <location>
        <begin position="253"/>
        <end position="274"/>
    </location>
</feature>
<dbReference type="EMBL" id="JNBS01005109">
    <property type="protein sequence ID" value="OQR80885.1"/>
    <property type="molecule type" value="Genomic_DNA"/>
</dbReference>
<sequence>MSFWAFYNVVVPILPDPKFNVVYNKRSIIMSIIMFINVAIMPLKAYISEPFPWERNEPVNFLPTCTVNLTLCSPAAFDYFKNQTQSMSNEQTYTSGDTWDIYRFSLPQLPLKSENPSNFLLKLPYSVFFTKFQRQQAYKLAREETNWDDFHSIRVERFFGLINAYSIVWTESNNTMYFAFVRQTTTKTWLVFKFIYRCCLSIYIMFIMWQQYYRYYSHLANNLRQYGINDAKPTDCITIIVGDPTSIVLLNPYVYLAFIVDIWISVEFVARALYRLDQLHNAKLCLLACLYLSRMLWMAYGALILVSYLLKKLHKEKCFHEADPTLTALAVLITTGPLTTLQTHTLIFLDLYYYLFCSFAKDDNSVDSTLPVVVYSLIIALLPITSGLLPQCKNRFCLRERASTIMLFGSFKMNDFKHRFTNYFSLLTFSEPAAIVDGGSIYQLFAHDRKFKRNLGMSQRGADCYLLYGFDQRSTSVRLSLLSCVDPNHLISSRVDENFAVGRFCLDNGKIRLIHGAHNSPWVA</sequence>
<keyword evidence="1" id="KW-0472">Membrane</keyword>
<proteinExistence type="predicted"/>
<evidence type="ECO:0000256" key="1">
    <source>
        <dbReference type="SAM" id="Phobius"/>
    </source>
</evidence>
<protein>
    <recommendedName>
        <fullName evidence="4">Transmembrane protein</fullName>
    </recommendedName>
</protein>
<evidence type="ECO:0000313" key="2">
    <source>
        <dbReference type="EMBL" id="OQR80885.1"/>
    </source>
</evidence>
<evidence type="ECO:0008006" key="4">
    <source>
        <dbReference type="Google" id="ProtNLM"/>
    </source>
</evidence>
<keyword evidence="1" id="KW-1133">Transmembrane helix</keyword>